<dbReference type="SUPFAM" id="SSF52087">
    <property type="entry name" value="CRAL/TRIO domain"/>
    <property type="match status" value="1"/>
</dbReference>
<keyword evidence="8" id="KW-0472">Membrane</keyword>
<comment type="similarity">
    <text evidence="3">Belongs to the patellin family.</text>
</comment>
<dbReference type="Gene3D" id="3.40.525.10">
    <property type="entry name" value="CRAL-TRIO lipid binding domain"/>
    <property type="match status" value="1"/>
</dbReference>
<keyword evidence="7" id="KW-0446">Lipid-binding</keyword>
<dbReference type="InterPro" id="IPR011074">
    <property type="entry name" value="CRAL/TRIO_N_dom"/>
</dbReference>
<evidence type="ECO:0000313" key="14">
    <source>
        <dbReference type="Proteomes" id="UP001408789"/>
    </source>
</evidence>
<evidence type="ECO:0000256" key="3">
    <source>
        <dbReference type="ARBA" id="ARBA00007155"/>
    </source>
</evidence>
<feature type="compositionally biased region" description="Polar residues" evidence="10">
    <location>
        <begin position="22"/>
        <end position="44"/>
    </location>
</feature>
<dbReference type="Pfam" id="PF25099">
    <property type="entry name" value="GOLD_PATL1_C"/>
    <property type="match status" value="1"/>
</dbReference>
<reference evidence="13 14" key="1">
    <citation type="submission" date="2024-04" db="EMBL/GenBank/DDBJ databases">
        <title>The reference genome of an endangered Asteraceae, Deinandra increscens subsp. villosa, native to the Central Coast of California.</title>
        <authorList>
            <person name="Guilliams M."/>
            <person name="Hasenstab-Lehman K."/>
            <person name="Meyer R."/>
            <person name="Mcevoy S."/>
        </authorList>
    </citation>
    <scope>NUCLEOTIDE SEQUENCE [LARGE SCALE GENOMIC DNA]</scope>
    <source>
        <tissue evidence="13">Leaf</tissue>
    </source>
</reference>
<dbReference type="SMART" id="SM00516">
    <property type="entry name" value="SEC14"/>
    <property type="match status" value="1"/>
</dbReference>
<keyword evidence="4" id="KW-0813">Transport</keyword>
<dbReference type="SMART" id="SM01100">
    <property type="entry name" value="CRAL_TRIO_N"/>
    <property type="match status" value="1"/>
</dbReference>
<dbReference type="GO" id="GO:0051301">
    <property type="term" value="P:cell division"/>
    <property type="evidence" value="ECO:0007669"/>
    <property type="project" value="UniProtKB-KW"/>
</dbReference>
<name>A0AAP0H8N9_9ASTR</name>
<gene>
    <name evidence="13" type="ORF">SSX86_000838</name>
</gene>
<comment type="subcellular location">
    <subcellularLocation>
        <location evidence="2">Cytoplasm</location>
    </subcellularLocation>
    <subcellularLocation>
        <location evidence="1">Membrane</location>
    </subcellularLocation>
</comment>
<dbReference type="FunFam" id="3.40.525.10:FF:000022">
    <property type="entry name" value="SEC14 cytosolic factor family protein"/>
    <property type="match status" value="1"/>
</dbReference>
<accession>A0AAP0H8N9</accession>
<evidence type="ECO:0000256" key="7">
    <source>
        <dbReference type="ARBA" id="ARBA00023121"/>
    </source>
</evidence>
<evidence type="ECO:0000256" key="4">
    <source>
        <dbReference type="ARBA" id="ARBA00022448"/>
    </source>
</evidence>
<proteinExistence type="inferred from homology"/>
<comment type="caution">
    <text evidence="13">The sequence shown here is derived from an EMBL/GenBank/DDBJ whole genome shotgun (WGS) entry which is preliminary data.</text>
</comment>
<keyword evidence="5" id="KW-0963">Cytoplasm</keyword>
<evidence type="ECO:0000256" key="10">
    <source>
        <dbReference type="SAM" id="MobiDB-lite"/>
    </source>
</evidence>
<evidence type="ECO:0000256" key="9">
    <source>
        <dbReference type="ARBA" id="ARBA00023306"/>
    </source>
</evidence>
<protein>
    <recommendedName>
        <fullName evidence="15">Patellin-3</fullName>
    </recommendedName>
</protein>
<evidence type="ECO:0000256" key="6">
    <source>
        <dbReference type="ARBA" id="ARBA00022618"/>
    </source>
</evidence>
<feature type="domain" description="GOLD" evidence="12">
    <location>
        <begin position="337"/>
        <end position="471"/>
    </location>
</feature>
<dbReference type="InterPro" id="IPR036273">
    <property type="entry name" value="CRAL/TRIO_N_dom_sf"/>
</dbReference>
<dbReference type="PANTHER" id="PTHR45932:SF6">
    <property type="entry name" value="PATELLIN-3"/>
    <property type="match status" value="1"/>
</dbReference>
<evidence type="ECO:0000259" key="11">
    <source>
        <dbReference type="PROSITE" id="PS50191"/>
    </source>
</evidence>
<feature type="region of interest" description="Disordered" evidence="10">
    <location>
        <begin position="111"/>
        <end position="130"/>
    </location>
</feature>
<dbReference type="InterPro" id="IPR056794">
    <property type="entry name" value="PATL1-6_C_GOLD"/>
</dbReference>
<dbReference type="PROSITE" id="PS50191">
    <property type="entry name" value="CRAL_TRIO"/>
    <property type="match status" value="1"/>
</dbReference>
<keyword evidence="6" id="KW-0132">Cell division</keyword>
<dbReference type="InterPro" id="IPR009038">
    <property type="entry name" value="GOLD_dom"/>
</dbReference>
<dbReference type="InterPro" id="IPR036598">
    <property type="entry name" value="GOLD_dom_sf"/>
</dbReference>
<evidence type="ECO:0000259" key="12">
    <source>
        <dbReference type="PROSITE" id="PS50866"/>
    </source>
</evidence>
<dbReference type="Gene3D" id="2.60.120.680">
    <property type="entry name" value="GOLD domain"/>
    <property type="match status" value="1"/>
</dbReference>
<dbReference type="Proteomes" id="UP001408789">
    <property type="component" value="Unassembled WGS sequence"/>
</dbReference>
<organism evidence="13 14">
    <name type="scientific">Deinandra increscens subsp. villosa</name>
    <dbReference type="NCBI Taxonomy" id="3103831"/>
    <lineage>
        <taxon>Eukaryota</taxon>
        <taxon>Viridiplantae</taxon>
        <taxon>Streptophyta</taxon>
        <taxon>Embryophyta</taxon>
        <taxon>Tracheophyta</taxon>
        <taxon>Spermatophyta</taxon>
        <taxon>Magnoliopsida</taxon>
        <taxon>eudicotyledons</taxon>
        <taxon>Gunneridae</taxon>
        <taxon>Pentapetalae</taxon>
        <taxon>asterids</taxon>
        <taxon>campanulids</taxon>
        <taxon>Asterales</taxon>
        <taxon>Asteraceae</taxon>
        <taxon>Asteroideae</taxon>
        <taxon>Heliantheae alliance</taxon>
        <taxon>Madieae</taxon>
        <taxon>Madiinae</taxon>
        <taxon>Deinandra</taxon>
    </lineage>
</organism>
<dbReference type="GO" id="GO:0008289">
    <property type="term" value="F:lipid binding"/>
    <property type="evidence" value="ECO:0007669"/>
    <property type="project" value="UniProtKB-KW"/>
</dbReference>
<sequence length="476" mass="54897">MSDDKTTTTAAPEPEGTLEISPPSSSVTDQETPFSLPLISTNKETTFSPPSSTTSDSTQQPEKHPKNKIPESMLSFREESNRTKDLSDLEKLSLNEFKQLVQEAITHNKDFYFSPNSEEPTSETKPNHEEKEQISIWGIPLLKDVRTDVILLKFLRARDFKVDDSFIMLKNTLRWRKAFSIDDLVDEDLGDDLDKVVFMHGYDKEGHPVCYNVYGEFQDKELYQKTFSDEEKRTRFLKWRIQFLERSIRKLDFRPGGVNTIFQVSDLKNSPGPGKRELRLATKQALQLLQDNYPEFVAKQVFINVPWWYLAFYSMMSPFMTQRTKSKFVFASPAKTAEALFKYVSPEHVPIQYGGLSVDYCDCNPEFTIDDPATVVTVKPTTKQTVEIIVNEKCTFVWELRVVGWEVKYSAEYVPNNEDNYTINIQKPKKLAPTDEPVISHSFKINELGKLLLTIDNPTSKKKKLIYRFKVIPLSE</sequence>
<evidence type="ECO:0000256" key="1">
    <source>
        <dbReference type="ARBA" id="ARBA00004370"/>
    </source>
</evidence>
<dbReference type="InterPro" id="IPR036865">
    <property type="entry name" value="CRAL-TRIO_dom_sf"/>
</dbReference>
<dbReference type="SUPFAM" id="SSF101576">
    <property type="entry name" value="Supernatant protein factor (SPF), C-terminal domain"/>
    <property type="match status" value="1"/>
</dbReference>
<evidence type="ECO:0000256" key="5">
    <source>
        <dbReference type="ARBA" id="ARBA00022490"/>
    </source>
</evidence>
<evidence type="ECO:0000256" key="2">
    <source>
        <dbReference type="ARBA" id="ARBA00004496"/>
    </source>
</evidence>
<dbReference type="Pfam" id="PF03765">
    <property type="entry name" value="CRAL_TRIO_N"/>
    <property type="match status" value="1"/>
</dbReference>
<dbReference type="InterPro" id="IPR001251">
    <property type="entry name" value="CRAL-TRIO_dom"/>
</dbReference>
<dbReference type="Pfam" id="PF00650">
    <property type="entry name" value="CRAL_TRIO"/>
    <property type="match status" value="1"/>
</dbReference>
<dbReference type="PANTHER" id="PTHR45932">
    <property type="entry name" value="PATELLIN-1"/>
    <property type="match status" value="1"/>
</dbReference>
<dbReference type="AlphaFoldDB" id="A0AAP0H8N9"/>
<dbReference type="InterPro" id="IPR044834">
    <property type="entry name" value="PATL"/>
</dbReference>
<feature type="compositionally biased region" description="Low complexity" evidence="10">
    <location>
        <begin position="45"/>
        <end position="58"/>
    </location>
</feature>
<dbReference type="GO" id="GO:0016020">
    <property type="term" value="C:membrane"/>
    <property type="evidence" value="ECO:0007669"/>
    <property type="project" value="UniProtKB-SubCell"/>
</dbReference>
<dbReference type="GO" id="GO:0005737">
    <property type="term" value="C:cytoplasm"/>
    <property type="evidence" value="ECO:0007669"/>
    <property type="project" value="UniProtKB-SubCell"/>
</dbReference>
<evidence type="ECO:0008006" key="15">
    <source>
        <dbReference type="Google" id="ProtNLM"/>
    </source>
</evidence>
<feature type="region of interest" description="Disordered" evidence="10">
    <location>
        <begin position="1"/>
        <end position="82"/>
    </location>
</feature>
<dbReference type="CDD" id="cd00170">
    <property type="entry name" value="SEC14"/>
    <property type="match status" value="1"/>
</dbReference>
<keyword evidence="9" id="KW-0131">Cell cycle</keyword>
<dbReference type="SUPFAM" id="SSF46938">
    <property type="entry name" value="CRAL/TRIO N-terminal domain"/>
    <property type="match status" value="1"/>
</dbReference>
<keyword evidence="14" id="KW-1185">Reference proteome</keyword>
<dbReference type="PROSITE" id="PS50866">
    <property type="entry name" value="GOLD"/>
    <property type="match status" value="1"/>
</dbReference>
<evidence type="ECO:0000256" key="8">
    <source>
        <dbReference type="ARBA" id="ARBA00023136"/>
    </source>
</evidence>
<evidence type="ECO:0000313" key="13">
    <source>
        <dbReference type="EMBL" id="KAK9079168.1"/>
    </source>
</evidence>
<dbReference type="EMBL" id="JBCNJP010000003">
    <property type="protein sequence ID" value="KAK9079168.1"/>
    <property type="molecule type" value="Genomic_DNA"/>
</dbReference>
<feature type="domain" description="CRAL-TRIO" evidence="11">
    <location>
        <begin position="186"/>
        <end position="361"/>
    </location>
</feature>